<dbReference type="InterPro" id="IPR003514">
    <property type="entry name" value="Microviridae_protein_F"/>
</dbReference>
<name>A0A976N1A5_9VIRU</name>
<keyword evidence="4" id="KW-0167">Capsid protein</keyword>
<sequence>MSNFRRGSNVDQNVHFSKAVFGETERSEMYADPVLITAFNAGDIVPIYCREILPEQGLSLGLKDMIIRQTTLKTPTMGSMYADIYAFWVPNRVVNQSWKAVMGENLSGSWTANSISLAPLVSSSSGTVVIPVGSVADYYGFSSEAPMPRSVLALCHDLKFRGYVAIYNEFFRNQNYQPPVPMSTLNVYQGFLDSDSSNVSLDGSGYSVPISSLTVSDGSYGAGAIAESLYGSGRTGTSFVVQPALAQSGLRFRATHAPFKANKRHDYFTSVLPSPQKSPSTVFAPVTGNISFVAPVTTSSTSHSLSTEPLRWSLLNGTVDLQGMNAASIFALSSDFGEVGAFNDGTIVNSSDLSSESDSNSIVPSNLYTSASNVPIAGAGIDISDIRMASAIQQVYEVLARGGSRYRSIVMSFFGVEVEDPFCDAPVLLGHFSRELELYQTAQTSASESGSTAQGNLAAFGYTATGGHLFSHRFVEHGYVHVFCVVRHRNIYTSYLSRDNFRRSMLDFYFPQLANISEQPVYTREINPFYSDSEQVFGYQEAWAEYRFEPDQVSGYMRSGVDESLSPWTYVDQFNSSLAVSNSEWLKSNSQQVLDNTLAITSSLTPQFKAFFRFGVDKDLPMPVFSAPGLDII</sequence>
<dbReference type="SUPFAM" id="SSF88645">
    <property type="entry name" value="ssDNA viruses"/>
    <property type="match status" value="2"/>
</dbReference>
<dbReference type="InterPro" id="IPR016184">
    <property type="entry name" value="Capsid/spike_ssDNA_virus"/>
</dbReference>
<dbReference type="GO" id="GO:0039615">
    <property type="term" value="C:T=1 icosahedral viral capsid"/>
    <property type="evidence" value="ECO:0007669"/>
    <property type="project" value="UniProtKB-KW"/>
</dbReference>
<organism evidence="6">
    <name type="scientific">Sigmofec virus UA08Rod_5530</name>
    <dbReference type="NCBI Taxonomy" id="2929427"/>
    <lineage>
        <taxon>Viruses</taxon>
        <taxon>Monodnaviria</taxon>
        <taxon>Sangervirae</taxon>
        <taxon>Phixviricota</taxon>
        <taxon>Malgrandaviricetes</taxon>
        <taxon>Petitvirales</taxon>
        <taxon>Microviridae</taxon>
    </lineage>
</organism>
<keyword evidence="5" id="KW-0946">Virion</keyword>
<evidence type="ECO:0000256" key="5">
    <source>
        <dbReference type="ARBA" id="ARBA00022844"/>
    </source>
</evidence>
<proteinExistence type="inferred from homology"/>
<dbReference type="Pfam" id="PF02305">
    <property type="entry name" value="Phage_F"/>
    <property type="match status" value="2"/>
</dbReference>
<keyword evidence="3" id="KW-1140">T=1 icosahedral capsid protein</keyword>
<dbReference type="Gene3D" id="2.60.169.10">
    <property type="entry name" value="Microviridae F protein"/>
    <property type="match status" value="2"/>
</dbReference>
<dbReference type="InterPro" id="IPR037002">
    <property type="entry name" value="Microviridae_protein_F_sf"/>
</dbReference>
<evidence type="ECO:0000256" key="3">
    <source>
        <dbReference type="ARBA" id="ARBA00022431"/>
    </source>
</evidence>
<protein>
    <submittedName>
        <fullName evidence="6">Major capsid protein</fullName>
    </submittedName>
</protein>
<evidence type="ECO:0000256" key="1">
    <source>
        <dbReference type="ARBA" id="ARBA00004328"/>
    </source>
</evidence>
<evidence type="ECO:0000256" key="4">
    <source>
        <dbReference type="ARBA" id="ARBA00022561"/>
    </source>
</evidence>
<comment type="similarity">
    <text evidence="2">Belongs to the microviridae F protein family.</text>
</comment>
<evidence type="ECO:0000256" key="2">
    <source>
        <dbReference type="ARBA" id="ARBA00009963"/>
    </source>
</evidence>
<accession>A0A976N1A5</accession>
<dbReference type="GO" id="GO:0005198">
    <property type="term" value="F:structural molecule activity"/>
    <property type="evidence" value="ECO:0007669"/>
    <property type="project" value="InterPro"/>
</dbReference>
<dbReference type="EMBL" id="OM869544">
    <property type="protein sequence ID" value="UPW41108.1"/>
    <property type="molecule type" value="Genomic_DNA"/>
</dbReference>
<evidence type="ECO:0000313" key="6">
    <source>
        <dbReference type="EMBL" id="UPW41108.1"/>
    </source>
</evidence>
<reference evidence="6" key="1">
    <citation type="submission" date="2022-02" db="EMBL/GenBank/DDBJ databases">
        <title>Towards deciphering the DNA virus diversity associated with rodent species in the families Cricetidae and Heteromyidae.</title>
        <authorList>
            <person name="Lund M."/>
            <person name="Larsen B.B."/>
            <person name="Gryseels S."/>
            <person name="Kraberger S."/>
            <person name="Rowsey D.M."/>
            <person name="Steger L."/>
            <person name="Yule K.M."/>
            <person name="Upham N.S."/>
            <person name="Worobey M."/>
            <person name="Van Doorslaer K."/>
            <person name="Varsani A."/>
        </authorList>
    </citation>
    <scope>NUCLEOTIDE SEQUENCE</scope>
    <source>
        <strain evidence="6">UA08Rod_5530</strain>
    </source>
</reference>
<comment type="subcellular location">
    <subcellularLocation>
        <location evidence="1">Virion</location>
    </subcellularLocation>
</comment>